<dbReference type="Pfam" id="PF14360">
    <property type="entry name" value="PAP2_C"/>
    <property type="match status" value="1"/>
</dbReference>
<gene>
    <name evidence="11" type="ORF">TeGR_g11170</name>
</gene>
<evidence type="ECO:0000256" key="6">
    <source>
        <dbReference type="ARBA" id="ARBA00022989"/>
    </source>
</evidence>
<dbReference type="EMBL" id="BRYB01001062">
    <property type="protein sequence ID" value="GMI42339.1"/>
    <property type="molecule type" value="Genomic_DNA"/>
</dbReference>
<evidence type="ECO:0000256" key="9">
    <source>
        <dbReference type="SAM" id="Phobius"/>
    </source>
</evidence>
<proteinExistence type="inferred from homology"/>
<keyword evidence="3" id="KW-0808">Transferase</keyword>
<feature type="non-terminal residue" evidence="11">
    <location>
        <position position="1"/>
    </location>
</feature>
<keyword evidence="8 9" id="KW-0472">Membrane</keyword>
<feature type="transmembrane region" description="Helical" evidence="9">
    <location>
        <begin position="102"/>
        <end position="122"/>
    </location>
</feature>
<evidence type="ECO:0000256" key="7">
    <source>
        <dbReference type="ARBA" id="ARBA00023098"/>
    </source>
</evidence>
<comment type="subcellular location">
    <subcellularLocation>
        <location evidence="1">Membrane</location>
        <topology evidence="1">Multi-pass membrane protein</topology>
    </subcellularLocation>
</comment>
<evidence type="ECO:0000256" key="8">
    <source>
        <dbReference type="ARBA" id="ARBA00023136"/>
    </source>
</evidence>
<accession>A0ABQ6N7M6</accession>
<dbReference type="InterPro" id="IPR025749">
    <property type="entry name" value="Sphingomyelin_synth-like_dom"/>
</dbReference>
<feature type="domain" description="Sphingomyelin synthase-like" evidence="10">
    <location>
        <begin position="44"/>
        <end position="120"/>
    </location>
</feature>
<evidence type="ECO:0000256" key="1">
    <source>
        <dbReference type="ARBA" id="ARBA00004141"/>
    </source>
</evidence>
<feature type="transmembrane region" description="Helical" evidence="9">
    <location>
        <begin position="78"/>
        <end position="96"/>
    </location>
</feature>
<evidence type="ECO:0000256" key="4">
    <source>
        <dbReference type="ARBA" id="ARBA00022692"/>
    </source>
</evidence>
<evidence type="ECO:0000256" key="5">
    <source>
        <dbReference type="ARBA" id="ARBA00022919"/>
    </source>
</evidence>
<organism evidence="11 12">
    <name type="scientific">Tetraparma gracilis</name>
    <dbReference type="NCBI Taxonomy" id="2962635"/>
    <lineage>
        <taxon>Eukaryota</taxon>
        <taxon>Sar</taxon>
        <taxon>Stramenopiles</taxon>
        <taxon>Ochrophyta</taxon>
        <taxon>Bolidophyceae</taxon>
        <taxon>Parmales</taxon>
        <taxon>Triparmaceae</taxon>
        <taxon>Tetraparma</taxon>
    </lineage>
</organism>
<evidence type="ECO:0000256" key="2">
    <source>
        <dbReference type="ARBA" id="ARBA00005441"/>
    </source>
</evidence>
<dbReference type="InterPro" id="IPR045221">
    <property type="entry name" value="Sphingomyelin_synth-like"/>
</dbReference>
<protein>
    <recommendedName>
        <fullName evidence="10">Sphingomyelin synthase-like domain-containing protein</fullName>
    </recommendedName>
</protein>
<keyword evidence="7" id="KW-0443">Lipid metabolism</keyword>
<name>A0ABQ6N7M6_9STRA</name>
<sequence>TTTVSVTSLPQPNIAAKCIRAQQNPLNLTFAEALHAVAGFPPKGCGDLVYSGHMACALVACIILTREGCAFGPRAVRAASLALIVAAPLVSMLSIFGCRSHYTVDVVLAFYFAFGLAEFYYLRVDSAPLIRWIEAGERGLLEEAAEDGDEQESAGLLQLKNRSYGAV</sequence>
<keyword evidence="6 9" id="KW-1133">Transmembrane helix</keyword>
<keyword evidence="12" id="KW-1185">Reference proteome</keyword>
<reference evidence="11 12" key="1">
    <citation type="journal article" date="2023" name="Commun. Biol.">
        <title>Genome analysis of Parmales, the sister group of diatoms, reveals the evolutionary specialization of diatoms from phago-mixotrophs to photoautotrophs.</title>
        <authorList>
            <person name="Ban H."/>
            <person name="Sato S."/>
            <person name="Yoshikawa S."/>
            <person name="Yamada K."/>
            <person name="Nakamura Y."/>
            <person name="Ichinomiya M."/>
            <person name="Sato N."/>
            <person name="Blanc-Mathieu R."/>
            <person name="Endo H."/>
            <person name="Kuwata A."/>
            <person name="Ogata H."/>
        </authorList>
    </citation>
    <scope>NUCLEOTIDE SEQUENCE [LARGE SCALE GENOMIC DNA]</scope>
</reference>
<evidence type="ECO:0000259" key="10">
    <source>
        <dbReference type="Pfam" id="PF14360"/>
    </source>
</evidence>
<keyword evidence="5" id="KW-0746">Sphingolipid metabolism</keyword>
<comment type="caution">
    <text evidence="11">The sequence shown here is derived from an EMBL/GenBank/DDBJ whole genome shotgun (WGS) entry which is preliminary data.</text>
</comment>
<dbReference type="PANTHER" id="PTHR21290">
    <property type="entry name" value="SPHINGOMYELIN SYNTHETASE"/>
    <property type="match status" value="1"/>
</dbReference>
<evidence type="ECO:0000256" key="3">
    <source>
        <dbReference type="ARBA" id="ARBA00022679"/>
    </source>
</evidence>
<keyword evidence="4 9" id="KW-0812">Transmembrane</keyword>
<comment type="similarity">
    <text evidence="2">Belongs to the sphingomyelin synthase family.</text>
</comment>
<dbReference type="PANTHER" id="PTHR21290:SF25">
    <property type="entry name" value="SPHINGOMYELIN SYNTHASE-RELATED PROTEIN 1"/>
    <property type="match status" value="1"/>
</dbReference>
<evidence type="ECO:0000313" key="12">
    <source>
        <dbReference type="Proteomes" id="UP001165060"/>
    </source>
</evidence>
<feature type="transmembrane region" description="Helical" evidence="9">
    <location>
        <begin position="48"/>
        <end position="66"/>
    </location>
</feature>
<evidence type="ECO:0000313" key="11">
    <source>
        <dbReference type="EMBL" id="GMI42339.1"/>
    </source>
</evidence>
<dbReference type="Proteomes" id="UP001165060">
    <property type="component" value="Unassembled WGS sequence"/>
</dbReference>